<dbReference type="InterPro" id="IPR037123">
    <property type="entry name" value="PRibGlycinamide_synth_C_sf"/>
</dbReference>
<dbReference type="Gene3D" id="3.30.1490.20">
    <property type="entry name" value="ATP-grasp fold, A domain"/>
    <property type="match status" value="1"/>
</dbReference>
<dbReference type="InterPro" id="IPR011054">
    <property type="entry name" value="Rudment_hybrid_motif"/>
</dbReference>
<proteinExistence type="inferred from homology"/>
<evidence type="ECO:0000256" key="5">
    <source>
        <dbReference type="ARBA" id="ARBA00022598"/>
    </source>
</evidence>
<evidence type="ECO:0000256" key="12">
    <source>
        <dbReference type="ARBA" id="ARBA00042242"/>
    </source>
</evidence>
<keyword evidence="5 14" id="KW-0436">Ligase</keyword>
<evidence type="ECO:0000256" key="1">
    <source>
        <dbReference type="ARBA" id="ARBA00001936"/>
    </source>
</evidence>
<dbReference type="InterPro" id="IPR020559">
    <property type="entry name" value="PRibGlycinamide_synth_CS"/>
</dbReference>
<dbReference type="UniPathway" id="UPA00074">
    <property type="reaction ID" value="UER00125"/>
</dbReference>
<dbReference type="FunFam" id="3.30.470.20:FF:000018">
    <property type="entry name" value="Trifunctional purine biosynthetic protein adenosine-3"/>
    <property type="match status" value="1"/>
</dbReference>
<dbReference type="NCBIfam" id="TIGR00877">
    <property type="entry name" value="purD"/>
    <property type="match status" value="1"/>
</dbReference>
<comment type="similarity">
    <text evidence="11 14">Belongs to the GARS family.</text>
</comment>
<organism evidence="18 19">
    <name type="scientific">Alteribacter lacisalsi</name>
    <dbReference type="NCBI Taxonomy" id="2045244"/>
    <lineage>
        <taxon>Bacteria</taxon>
        <taxon>Bacillati</taxon>
        <taxon>Bacillota</taxon>
        <taxon>Bacilli</taxon>
        <taxon>Bacillales</taxon>
        <taxon>Bacillaceae</taxon>
        <taxon>Alteribacter</taxon>
    </lineage>
</organism>
<dbReference type="InterPro" id="IPR011761">
    <property type="entry name" value="ATP-grasp"/>
</dbReference>
<evidence type="ECO:0000256" key="15">
    <source>
        <dbReference type="PROSITE-ProRule" id="PRU00409"/>
    </source>
</evidence>
<dbReference type="SUPFAM" id="SSF52440">
    <property type="entry name" value="PreATP-grasp domain"/>
    <property type="match status" value="1"/>
</dbReference>
<reference evidence="18 19" key="1">
    <citation type="submission" date="2017-10" db="EMBL/GenBank/DDBJ databases">
        <title>Bacillus sp. nov., a halophilic bacterium isolated from a Yangshapao Lake.</title>
        <authorList>
            <person name="Wang H."/>
        </authorList>
    </citation>
    <scope>NUCLEOTIDE SEQUENCE [LARGE SCALE GENOMIC DNA]</scope>
    <source>
        <strain evidence="18 19">YSP-3</strain>
    </source>
</reference>
<gene>
    <name evidence="14" type="primary">purD</name>
    <name evidence="18" type="ORF">CR205_12675</name>
</gene>
<evidence type="ECO:0000256" key="3">
    <source>
        <dbReference type="ARBA" id="ARBA00005174"/>
    </source>
</evidence>
<feature type="region of interest" description="Disordered" evidence="16">
    <location>
        <begin position="215"/>
        <end position="235"/>
    </location>
</feature>
<dbReference type="Gene3D" id="3.30.470.20">
    <property type="entry name" value="ATP-grasp fold, B domain"/>
    <property type="match status" value="1"/>
</dbReference>
<dbReference type="GO" id="GO:0009113">
    <property type="term" value="P:purine nucleobase biosynthetic process"/>
    <property type="evidence" value="ECO:0007669"/>
    <property type="project" value="InterPro"/>
</dbReference>
<dbReference type="EMBL" id="PDOF01000002">
    <property type="protein sequence ID" value="PYZ96560.1"/>
    <property type="molecule type" value="Genomic_DNA"/>
</dbReference>
<dbReference type="GO" id="GO:0004637">
    <property type="term" value="F:phosphoribosylamine-glycine ligase activity"/>
    <property type="evidence" value="ECO:0007669"/>
    <property type="project" value="UniProtKB-UniRule"/>
</dbReference>
<dbReference type="HAMAP" id="MF_00138">
    <property type="entry name" value="GARS"/>
    <property type="match status" value="1"/>
</dbReference>
<dbReference type="InterPro" id="IPR020560">
    <property type="entry name" value="PRibGlycinamide_synth_C-dom"/>
</dbReference>
<comment type="pathway">
    <text evidence="3 14">Purine metabolism; IMP biosynthesis via de novo pathway; N(1)-(5-phospho-D-ribosyl)glycinamide from 5-phospho-alpha-D-ribose 1-diphosphate: step 2/2.</text>
</comment>
<dbReference type="FunFam" id="3.30.1490.20:FF:000006">
    <property type="entry name" value="phosphoribosylamine--glycine ligase, chloroplastic-like"/>
    <property type="match status" value="1"/>
</dbReference>
<dbReference type="SUPFAM" id="SSF56059">
    <property type="entry name" value="Glutathione synthetase ATP-binding domain-like"/>
    <property type="match status" value="1"/>
</dbReference>
<evidence type="ECO:0000256" key="11">
    <source>
        <dbReference type="ARBA" id="ARBA00038345"/>
    </source>
</evidence>
<feature type="domain" description="ATP-grasp" evidence="17">
    <location>
        <begin position="107"/>
        <end position="313"/>
    </location>
</feature>
<dbReference type="InterPro" id="IPR020562">
    <property type="entry name" value="PRibGlycinamide_synth_N"/>
</dbReference>
<dbReference type="RefSeq" id="WP_110520368.1">
    <property type="nucleotide sequence ID" value="NZ_PDOF01000002.1"/>
</dbReference>
<keyword evidence="10" id="KW-0464">Manganese</keyword>
<evidence type="ECO:0000256" key="10">
    <source>
        <dbReference type="ARBA" id="ARBA00023211"/>
    </source>
</evidence>
<evidence type="ECO:0000256" key="4">
    <source>
        <dbReference type="ARBA" id="ARBA00013255"/>
    </source>
</evidence>
<comment type="cofactor">
    <cofactor evidence="2">
        <name>Mg(2+)</name>
        <dbReference type="ChEBI" id="CHEBI:18420"/>
    </cofactor>
</comment>
<dbReference type="SMART" id="SM01210">
    <property type="entry name" value="GARS_C"/>
    <property type="match status" value="1"/>
</dbReference>
<dbReference type="Pfam" id="PF02843">
    <property type="entry name" value="GARS_C"/>
    <property type="match status" value="1"/>
</dbReference>
<dbReference type="OrthoDB" id="9807240at2"/>
<evidence type="ECO:0000256" key="9">
    <source>
        <dbReference type="ARBA" id="ARBA00022840"/>
    </source>
</evidence>
<keyword evidence="6" id="KW-0479">Metal-binding</keyword>
<dbReference type="PROSITE" id="PS00184">
    <property type="entry name" value="GARS"/>
    <property type="match status" value="1"/>
</dbReference>
<keyword evidence="9 15" id="KW-0067">ATP-binding</keyword>
<keyword evidence="8 14" id="KW-0658">Purine biosynthesis</keyword>
<accession>A0A2W0H903</accession>
<dbReference type="InterPro" id="IPR016185">
    <property type="entry name" value="PreATP-grasp_dom_sf"/>
</dbReference>
<dbReference type="SUPFAM" id="SSF51246">
    <property type="entry name" value="Rudiment single hybrid motif"/>
    <property type="match status" value="1"/>
</dbReference>
<comment type="caution">
    <text evidence="18">The sequence shown here is derived from an EMBL/GenBank/DDBJ whole genome shotgun (WGS) entry which is preliminary data.</text>
</comment>
<dbReference type="PANTHER" id="PTHR43472:SF1">
    <property type="entry name" value="PHOSPHORIBOSYLAMINE--GLYCINE LIGASE, CHLOROPLASTIC"/>
    <property type="match status" value="1"/>
</dbReference>
<evidence type="ECO:0000256" key="2">
    <source>
        <dbReference type="ARBA" id="ARBA00001946"/>
    </source>
</evidence>
<dbReference type="InterPro" id="IPR013815">
    <property type="entry name" value="ATP_grasp_subdomain_1"/>
</dbReference>
<dbReference type="InterPro" id="IPR020561">
    <property type="entry name" value="PRibGlycinamid_synth_ATP-grasp"/>
</dbReference>
<dbReference type="GO" id="GO:0005524">
    <property type="term" value="F:ATP binding"/>
    <property type="evidence" value="ECO:0007669"/>
    <property type="project" value="UniProtKB-UniRule"/>
</dbReference>
<dbReference type="Gene3D" id="3.40.50.20">
    <property type="match status" value="1"/>
</dbReference>
<keyword evidence="19" id="KW-1185">Reference proteome</keyword>
<dbReference type="InterPro" id="IPR000115">
    <property type="entry name" value="PRibGlycinamide_synth"/>
</dbReference>
<name>A0A2W0H903_9BACI</name>
<sequence>MKVLVIGKGGREHALAWAFHKSPNVTEVIAAPGSDGMGDVARCVPIAETDHDGIIALAQDEQTGLVVIGPEAPLVDGLADRLQEADVPVFGPTAAAAQVEGSKEFAKQMMKKYAIPTARYDVFHSLEQAKRYVSEQGAPIVIKADGLAAGKGVVVAQTEAEAFEALEQMLDTKAFGEAGARVVIEECLEGEECSLMAFVHGETVVPMVTAQDHKRAFDNDQGPNTGGMGAYSPVPHMSSDMIREAEETIVRKMAKALSAEGTPFTGFLYAGLMMTEDGPKVIEFNARFGDPEAQVILPRLETPLDEVITAVMSGEEIAARWTPDSCIGVVLASEGYPASYEKGTALDDLLFDGERSIPFFHAGTKKTPSGWVTDGGRVGLVTAMRPSLKDAMDEVYSVMGGLALDGLFYRTDIGARAVTAVRAPGPR</sequence>
<dbReference type="Proteomes" id="UP000248066">
    <property type="component" value="Unassembled WGS sequence"/>
</dbReference>
<evidence type="ECO:0000256" key="6">
    <source>
        <dbReference type="ARBA" id="ARBA00022723"/>
    </source>
</evidence>
<dbReference type="AlphaFoldDB" id="A0A2W0H903"/>
<dbReference type="EC" id="6.3.4.13" evidence="4 14"/>
<evidence type="ECO:0000259" key="17">
    <source>
        <dbReference type="PROSITE" id="PS50975"/>
    </source>
</evidence>
<evidence type="ECO:0000256" key="7">
    <source>
        <dbReference type="ARBA" id="ARBA00022741"/>
    </source>
</evidence>
<dbReference type="SMART" id="SM01209">
    <property type="entry name" value="GARS_A"/>
    <property type="match status" value="1"/>
</dbReference>
<dbReference type="Pfam" id="PF02844">
    <property type="entry name" value="GARS_N"/>
    <property type="match status" value="1"/>
</dbReference>
<dbReference type="PROSITE" id="PS50975">
    <property type="entry name" value="ATP_GRASP"/>
    <property type="match status" value="1"/>
</dbReference>
<evidence type="ECO:0000313" key="18">
    <source>
        <dbReference type="EMBL" id="PYZ96560.1"/>
    </source>
</evidence>
<keyword evidence="7 15" id="KW-0547">Nucleotide-binding</keyword>
<dbReference type="Pfam" id="PF01071">
    <property type="entry name" value="GARS_A"/>
    <property type="match status" value="1"/>
</dbReference>
<evidence type="ECO:0000313" key="19">
    <source>
        <dbReference type="Proteomes" id="UP000248066"/>
    </source>
</evidence>
<evidence type="ECO:0000256" key="8">
    <source>
        <dbReference type="ARBA" id="ARBA00022755"/>
    </source>
</evidence>
<dbReference type="GO" id="GO:0046872">
    <property type="term" value="F:metal ion binding"/>
    <property type="evidence" value="ECO:0007669"/>
    <property type="project" value="UniProtKB-KW"/>
</dbReference>
<protein>
    <recommendedName>
        <fullName evidence="4 14">Phosphoribosylamine--glycine ligase</fullName>
        <ecNumber evidence="4 14">6.3.4.13</ecNumber>
    </recommendedName>
    <alternativeName>
        <fullName evidence="14">GARS</fullName>
    </alternativeName>
    <alternativeName>
        <fullName evidence="12 14">Glycinamide ribonucleotide synthetase</fullName>
    </alternativeName>
    <alternativeName>
        <fullName evidence="13 14">Phosphoribosylglycinamide synthetase</fullName>
    </alternativeName>
</protein>
<evidence type="ECO:0000256" key="13">
    <source>
        <dbReference type="ARBA" id="ARBA00042864"/>
    </source>
</evidence>
<dbReference type="PANTHER" id="PTHR43472">
    <property type="entry name" value="PHOSPHORIBOSYLAMINE--GLYCINE LIGASE"/>
    <property type="match status" value="1"/>
</dbReference>
<dbReference type="Gene3D" id="3.90.600.10">
    <property type="entry name" value="Phosphoribosylglycinamide synthetase, C-terminal domain"/>
    <property type="match status" value="1"/>
</dbReference>
<comment type="cofactor">
    <cofactor evidence="1">
        <name>Mn(2+)</name>
        <dbReference type="ChEBI" id="CHEBI:29035"/>
    </cofactor>
</comment>
<comment type="catalytic activity">
    <reaction evidence="14">
        <text>5-phospho-beta-D-ribosylamine + glycine + ATP = N(1)-(5-phospho-beta-D-ribosyl)glycinamide + ADP + phosphate + H(+)</text>
        <dbReference type="Rhea" id="RHEA:17453"/>
        <dbReference type="ChEBI" id="CHEBI:15378"/>
        <dbReference type="ChEBI" id="CHEBI:30616"/>
        <dbReference type="ChEBI" id="CHEBI:43474"/>
        <dbReference type="ChEBI" id="CHEBI:57305"/>
        <dbReference type="ChEBI" id="CHEBI:58681"/>
        <dbReference type="ChEBI" id="CHEBI:143788"/>
        <dbReference type="ChEBI" id="CHEBI:456216"/>
        <dbReference type="EC" id="6.3.4.13"/>
    </reaction>
</comment>
<evidence type="ECO:0000256" key="14">
    <source>
        <dbReference type="HAMAP-Rule" id="MF_00138"/>
    </source>
</evidence>
<evidence type="ECO:0000256" key="16">
    <source>
        <dbReference type="SAM" id="MobiDB-lite"/>
    </source>
</evidence>
<dbReference type="GO" id="GO:0006189">
    <property type="term" value="P:'de novo' IMP biosynthetic process"/>
    <property type="evidence" value="ECO:0007669"/>
    <property type="project" value="UniProtKB-UniRule"/>
</dbReference>